<name>A0A2R3QP18_ECTME</name>
<accession>A0A2R3QP18</accession>
<protein>
    <recommendedName>
        <fullName evidence="3">Apea-like HEPN domain-containing protein</fullName>
    </recommendedName>
</protein>
<reference evidence="1 2" key="1">
    <citation type="submission" date="2018-03" db="EMBL/GenBank/DDBJ databases">
        <title>Complete genome sequence and methylome analysis of Pseudomonas mendocina NEB 698.</title>
        <authorList>
            <person name="Morgan R.D."/>
        </authorList>
    </citation>
    <scope>NUCLEOTIDE SEQUENCE [LARGE SCALE GENOMIC DNA]</scope>
    <source>
        <strain evidence="1 2">NEB698</strain>
    </source>
</reference>
<dbReference type="Proteomes" id="UP000238327">
    <property type="component" value="Chromosome"/>
</dbReference>
<sequence>MLSPTDRFASTTSELDIYSILGSEQAAIELFNSLGDLEHLKYKISSIHEELKINALVVKRIEKAQTDVSRQLRRIYLLRNRIAHTGHYEKIRPQLVTHLLDYIAVCYMAICASAESAKDGPVCTVGDLLLSYKMGVDVVLDFYQASPEQSNLPTIMTKPVI</sequence>
<evidence type="ECO:0000313" key="2">
    <source>
        <dbReference type="Proteomes" id="UP000238327"/>
    </source>
</evidence>
<dbReference type="AlphaFoldDB" id="A0A2R3QP18"/>
<evidence type="ECO:0000313" key="1">
    <source>
        <dbReference type="EMBL" id="AVO53490.1"/>
    </source>
</evidence>
<proteinExistence type="predicted"/>
<gene>
    <name evidence="1" type="ORF">C7A17_12180</name>
</gene>
<evidence type="ECO:0008006" key="3">
    <source>
        <dbReference type="Google" id="ProtNLM"/>
    </source>
</evidence>
<dbReference type="EMBL" id="CP027657">
    <property type="protein sequence ID" value="AVO53490.1"/>
    <property type="molecule type" value="Genomic_DNA"/>
</dbReference>
<organism evidence="1 2">
    <name type="scientific">Ectopseudomonas mendocina</name>
    <name type="common">Pseudomonas mendocina</name>
    <dbReference type="NCBI Taxonomy" id="300"/>
    <lineage>
        <taxon>Bacteria</taxon>
        <taxon>Pseudomonadati</taxon>
        <taxon>Pseudomonadota</taxon>
        <taxon>Gammaproteobacteria</taxon>
        <taxon>Pseudomonadales</taxon>
        <taxon>Pseudomonadaceae</taxon>
        <taxon>Ectopseudomonas</taxon>
    </lineage>
</organism>